<organism evidence="2 3">
    <name type="scientific">Pyricularia oryzae</name>
    <name type="common">Rice blast fungus</name>
    <name type="synonym">Magnaporthe oryzae</name>
    <dbReference type="NCBI Taxonomy" id="318829"/>
    <lineage>
        <taxon>Eukaryota</taxon>
        <taxon>Fungi</taxon>
        <taxon>Dikarya</taxon>
        <taxon>Ascomycota</taxon>
        <taxon>Pezizomycotina</taxon>
        <taxon>Sordariomycetes</taxon>
        <taxon>Sordariomycetidae</taxon>
        <taxon>Magnaporthales</taxon>
        <taxon>Pyriculariaceae</taxon>
        <taxon>Pyricularia</taxon>
    </lineage>
</organism>
<proteinExistence type="predicted"/>
<evidence type="ECO:0000313" key="2">
    <source>
        <dbReference type="EMBL" id="QBZ53317.1"/>
    </source>
</evidence>
<dbReference type="AlphaFoldDB" id="A0A4P7MSP8"/>
<evidence type="ECO:0000313" key="3">
    <source>
        <dbReference type="Proteomes" id="UP000294847"/>
    </source>
</evidence>
<keyword evidence="1" id="KW-0378">Hydrolase</keyword>
<dbReference type="Pfam" id="PF00328">
    <property type="entry name" value="His_Phos_2"/>
    <property type="match status" value="1"/>
</dbReference>
<dbReference type="CDD" id="cd07061">
    <property type="entry name" value="HP_HAP_like"/>
    <property type="match status" value="1"/>
</dbReference>
<name>A0A4P7MSP8_PYROR</name>
<dbReference type="PANTHER" id="PTHR20963">
    <property type="entry name" value="MULTIPLE INOSITOL POLYPHOSPHATE PHOSPHATASE-RELATED"/>
    <property type="match status" value="1"/>
</dbReference>
<accession>A0A4P7MSP8</accession>
<dbReference type="PANTHER" id="PTHR20963:SF24">
    <property type="entry name" value="3-PHYTASE B"/>
    <property type="match status" value="1"/>
</dbReference>
<gene>
    <name evidence="2" type="ORF">PoMZ_08993</name>
</gene>
<dbReference type="InterPro" id="IPR000560">
    <property type="entry name" value="His_Pase_clade-2"/>
</dbReference>
<evidence type="ECO:0008006" key="4">
    <source>
        <dbReference type="Google" id="ProtNLM"/>
    </source>
</evidence>
<evidence type="ECO:0000256" key="1">
    <source>
        <dbReference type="ARBA" id="ARBA00022801"/>
    </source>
</evidence>
<protein>
    <recommendedName>
        <fullName evidence="4">Histidine acid phosphatase</fullName>
    </recommendedName>
</protein>
<dbReference type="Gene3D" id="3.40.50.1240">
    <property type="entry name" value="Phosphoglycerate mutase-like"/>
    <property type="match status" value="1"/>
</dbReference>
<sequence length="387" mass="43661">MGAMTDYLDNYQYRLQPKHDSRNWNSELANKYYNGVDMLNDLGRQQTENSGLYFYQRYQSLARDNSPFIRYDDEQVVYESSSKWAEGFREAALADPGRVRPGTLLYQPVALPSGKGFNNTLNNKACPAFLESYSKRFEEEALNKILGGLTRAMKVYKSDRTLTGQDIVNVMELCTMESTANFLEAGRLSPLCTHVFPDDVWKKFGYLSTVQKWYRNGMGNPMGPTMGVGWVNELIARLTQTPVEDHTSTNRTLNRHPGKFPLNAKIYADFSQADNMVGIYSALGLFGSPSWGPRNIPTDRIANPKETAEINGFSASMVATLGARMYVEKMKCSSHKEELVRILINERVWKLPLCGADGAGRCTLSKFLDSLAFARTGGRWDQCFPKD</sequence>
<dbReference type="Proteomes" id="UP000294847">
    <property type="component" value="Chromosome 1"/>
</dbReference>
<dbReference type="GO" id="GO:0003993">
    <property type="term" value="F:acid phosphatase activity"/>
    <property type="evidence" value="ECO:0007669"/>
    <property type="project" value="TreeGrafter"/>
</dbReference>
<dbReference type="EMBL" id="CP034204">
    <property type="protein sequence ID" value="QBZ53317.1"/>
    <property type="molecule type" value="Genomic_DNA"/>
</dbReference>
<reference evidence="2 3" key="1">
    <citation type="journal article" date="2019" name="Mol. Biol. Evol.">
        <title>Blast fungal genomes show frequent chromosomal changes, gene gains and losses, and effector gene turnover.</title>
        <authorList>
            <person name="Gomez Luciano L.B."/>
            <person name="Jason Tsai I."/>
            <person name="Chuma I."/>
            <person name="Tosa Y."/>
            <person name="Chen Y.H."/>
            <person name="Li J.Y."/>
            <person name="Li M.Y."/>
            <person name="Jade Lu M.Y."/>
            <person name="Nakayashiki H."/>
            <person name="Li W.H."/>
        </authorList>
    </citation>
    <scope>NUCLEOTIDE SEQUENCE [LARGE SCALE GENOMIC DNA]</scope>
    <source>
        <strain evidence="2">MZ5-1-6</strain>
    </source>
</reference>
<dbReference type="InterPro" id="IPR029033">
    <property type="entry name" value="His_PPase_superfam"/>
</dbReference>
<dbReference type="SUPFAM" id="SSF53254">
    <property type="entry name" value="Phosphoglycerate mutase-like"/>
    <property type="match status" value="1"/>
</dbReference>